<accession>A0ABY4GRT3</accession>
<dbReference type="RefSeq" id="WP_244746698.1">
    <property type="nucleotide sequence ID" value="NZ_CP095071.1"/>
</dbReference>
<feature type="transmembrane region" description="Helical" evidence="1">
    <location>
        <begin position="44"/>
        <end position="73"/>
    </location>
</feature>
<dbReference type="Proteomes" id="UP000831537">
    <property type="component" value="Chromosome"/>
</dbReference>
<keyword evidence="1" id="KW-0812">Transmembrane</keyword>
<protein>
    <submittedName>
        <fullName evidence="2">Uncharacterized protein</fullName>
    </submittedName>
</protein>
<organism evidence="2 3">
    <name type="scientific">Gracilibacillus salinarum</name>
    <dbReference type="NCBI Taxonomy" id="2932255"/>
    <lineage>
        <taxon>Bacteria</taxon>
        <taxon>Bacillati</taxon>
        <taxon>Bacillota</taxon>
        <taxon>Bacilli</taxon>
        <taxon>Bacillales</taxon>
        <taxon>Bacillaceae</taxon>
        <taxon>Gracilibacillus</taxon>
    </lineage>
</organism>
<reference evidence="2 3" key="1">
    <citation type="submission" date="2022-04" db="EMBL/GenBank/DDBJ databases">
        <title>Gracilibacillus sp. isolated from saltern.</title>
        <authorList>
            <person name="Won M."/>
            <person name="Lee C.-M."/>
            <person name="Woen H.-Y."/>
            <person name="Kwon S.-W."/>
        </authorList>
    </citation>
    <scope>NUCLEOTIDE SEQUENCE [LARGE SCALE GENOMIC DNA]</scope>
    <source>
        <strain evidence="2 3">SSPM10-3</strain>
    </source>
</reference>
<sequence length="85" mass="9813">MMLQIILIIAMIVSFVYTVRQRKKASITGFKTYLTPLCFQLNAVVYLCAYWFDVIGIISWMLMIFLFLLAAYFMKYSAAVTSSES</sequence>
<keyword evidence="1" id="KW-0472">Membrane</keyword>
<evidence type="ECO:0000256" key="1">
    <source>
        <dbReference type="SAM" id="Phobius"/>
    </source>
</evidence>
<keyword evidence="1" id="KW-1133">Transmembrane helix</keyword>
<proteinExistence type="predicted"/>
<name>A0ABY4GRT3_9BACI</name>
<gene>
    <name evidence="2" type="ORF">MUN87_05665</name>
</gene>
<evidence type="ECO:0000313" key="3">
    <source>
        <dbReference type="Proteomes" id="UP000831537"/>
    </source>
</evidence>
<keyword evidence="3" id="KW-1185">Reference proteome</keyword>
<dbReference type="EMBL" id="CP095071">
    <property type="protein sequence ID" value="UOQ86372.1"/>
    <property type="molecule type" value="Genomic_DNA"/>
</dbReference>
<evidence type="ECO:0000313" key="2">
    <source>
        <dbReference type="EMBL" id="UOQ86372.1"/>
    </source>
</evidence>